<keyword evidence="2" id="KW-0472">Membrane</keyword>
<dbReference type="HOGENOM" id="CLU_579747_0_0_11"/>
<evidence type="ECO:0000313" key="3">
    <source>
        <dbReference type="EMBL" id="AEG45551.1"/>
    </source>
</evidence>
<gene>
    <name evidence="3" type="ordered locus">Isova_2865</name>
</gene>
<evidence type="ECO:0000256" key="1">
    <source>
        <dbReference type="SAM" id="MobiDB-lite"/>
    </source>
</evidence>
<feature type="transmembrane region" description="Helical" evidence="2">
    <location>
        <begin position="221"/>
        <end position="250"/>
    </location>
</feature>
<organism evidence="4">
    <name type="scientific">Isoptericola variabilis (strain 225)</name>
    <dbReference type="NCBI Taxonomy" id="743718"/>
    <lineage>
        <taxon>Bacteria</taxon>
        <taxon>Bacillati</taxon>
        <taxon>Actinomycetota</taxon>
        <taxon>Actinomycetes</taxon>
        <taxon>Micrococcales</taxon>
        <taxon>Promicromonosporaceae</taxon>
        <taxon>Isoptericola</taxon>
    </lineage>
</organism>
<dbReference type="RefSeq" id="WP_013839941.1">
    <property type="nucleotide sequence ID" value="NC_015588.1"/>
</dbReference>
<keyword evidence="4" id="KW-1185">Reference proteome</keyword>
<dbReference type="STRING" id="743718.Isova_2865"/>
<name>F6FVQ0_ISOV2</name>
<keyword evidence="2" id="KW-1133">Transmembrane helix</keyword>
<sequence length="471" mass="49902">MVSRSDALTRSYEMEPLDGDPAGIRRHANRYTRVAEKVAQAVADLRSTIADAESHESDAMDELARQADDVIPKLSKIQNRYEVAGSELATFADVLEQAQATVDASLRTRESLAADLARYDAQITEAQSSLAWAPTEEIEQRRDELVRLENTAAPMAQSLADARTAYDGALEDVRTAGDKAEDAINEAVDADGLTDSRWDRFKSWVTENVGWIKVLKDALSIIATVLGVLSIFFPVLLPFAVAFAAATLLLSTTLAATGNGSWLDVGLDTVALLTLGVGAAIGSGVKLAQGALRVTRSARLAWAGASRPGVFGSLLRPVRAGLRYGDDAVRVADDLAQAMPTGVRLLGRPTYGSLDDAWRVFRGGGVDGAVFRSIAENATLGAGGLVDDVLLGAGRSMANASFANNLVGLAGTAVSWHDDLINGNILNVSPGLRDLPDAFGGDLLGRYGDWWSEVDGATFDVVGEWDPAGKS</sequence>
<accession>F6FVQ0</accession>
<feature type="transmembrane region" description="Helical" evidence="2">
    <location>
        <begin position="270"/>
        <end position="288"/>
    </location>
</feature>
<evidence type="ECO:0000313" key="4">
    <source>
        <dbReference type="Proteomes" id="UP000009236"/>
    </source>
</evidence>
<reference evidence="3 4" key="1">
    <citation type="submission" date="2011-05" db="EMBL/GenBank/DDBJ databases">
        <title>Complete sequence of Isoptericola variabilis 225.</title>
        <authorList>
            <consortium name="US DOE Joint Genome Institute"/>
            <person name="Lucas S."/>
            <person name="Han J."/>
            <person name="Lapidus A."/>
            <person name="Cheng J.-F."/>
            <person name="Goodwin L."/>
            <person name="Pitluck S."/>
            <person name="Peters L."/>
            <person name="Mikhailova N."/>
            <person name="Zeytun A."/>
            <person name="Han C."/>
            <person name="Tapia R."/>
            <person name="Land M."/>
            <person name="Hauser L."/>
            <person name="Kyrpides N."/>
            <person name="Ivanova N."/>
            <person name="Pagani I."/>
            <person name="Siebers A."/>
            <person name="Allgaier M."/>
            <person name="Thelen M."/>
            <person name="Hugenholtz P."/>
            <person name="Gladden J."/>
            <person name="Woyke T."/>
        </authorList>
    </citation>
    <scope>NUCLEOTIDE SEQUENCE [LARGE SCALE GENOMIC DNA]</scope>
    <source>
        <strain evidence="4">225</strain>
    </source>
</reference>
<dbReference type="AlphaFoldDB" id="F6FVQ0"/>
<protein>
    <submittedName>
        <fullName evidence="3">Uncharacterized protein</fullName>
    </submittedName>
</protein>
<feature type="region of interest" description="Disordered" evidence="1">
    <location>
        <begin position="1"/>
        <end position="24"/>
    </location>
</feature>
<evidence type="ECO:0000256" key="2">
    <source>
        <dbReference type="SAM" id="Phobius"/>
    </source>
</evidence>
<proteinExistence type="predicted"/>
<dbReference type="eggNOG" id="ENOG503391D">
    <property type="taxonomic scope" value="Bacteria"/>
</dbReference>
<dbReference type="EMBL" id="CP002810">
    <property type="protein sequence ID" value="AEG45551.1"/>
    <property type="molecule type" value="Genomic_DNA"/>
</dbReference>
<dbReference type="KEGG" id="iva:Isova_2865"/>
<keyword evidence="2" id="KW-0812">Transmembrane</keyword>
<dbReference type="Proteomes" id="UP000009236">
    <property type="component" value="Chromosome"/>
</dbReference>